<dbReference type="EMBL" id="BK014902">
    <property type="protein sequence ID" value="DAD81513.1"/>
    <property type="molecule type" value="Genomic_DNA"/>
</dbReference>
<proteinExistence type="predicted"/>
<accession>A0A8S5MGP3</accession>
<reference evidence="1" key="1">
    <citation type="journal article" date="2021" name="Proc. Natl. Acad. Sci. U.S.A.">
        <title>A Catalog of Tens of Thousands of Viruses from Human Metagenomes Reveals Hidden Associations with Chronic Diseases.</title>
        <authorList>
            <person name="Tisza M.J."/>
            <person name="Buck C.B."/>
        </authorList>
    </citation>
    <scope>NUCLEOTIDE SEQUENCE</scope>
    <source>
        <strain evidence="1">Ct1h53</strain>
    </source>
</reference>
<sequence length="96" mass="11821">MERLDFETLFRIVRWDYNRCFKDESLDKDLFVEKYGKVMGEHYYNKFIHEFDGNILKMIGYFRGSEKEGQVFCDMITERIEKYEKRMSYDKGKLNN</sequence>
<organism evidence="1">
    <name type="scientific">Podoviridae sp. ct1h53</name>
    <dbReference type="NCBI Taxonomy" id="2826536"/>
    <lineage>
        <taxon>Viruses</taxon>
        <taxon>Duplodnaviria</taxon>
        <taxon>Heunggongvirae</taxon>
        <taxon>Uroviricota</taxon>
        <taxon>Caudoviricetes</taxon>
    </lineage>
</organism>
<evidence type="ECO:0000313" key="1">
    <source>
        <dbReference type="EMBL" id="DAD81513.1"/>
    </source>
</evidence>
<protein>
    <submittedName>
        <fullName evidence="1">Uncharacterized protein</fullName>
    </submittedName>
</protein>
<name>A0A8S5MGP3_9CAUD</name>